<dbReference type="AlphaFoldDB" id="A0A1A8UVS7"/>
<name>A0A1A8UVS7_NOTFU</name>
<organism evidence="2">
    <name type="scientific">Nothobranchius furzeri</name>
    <name type="common">Turquoise killifish</name>
    <dbReference type="NCBI Taxonomy" id="105023"/>
    <lineage>
        <taxon>Eukaryota</taxon>
        <taxon>Metazoa</taxon>
        <taxon>Chordata</taxon>
        <taxon>Craniata</taxon>
        <taxon>Vertebrata</taxon>
        <taxon>Euteleostomi</taxon>
        <taxon>Actinopterygii</taxon>
        <taxon>Neopterygii</taxon>
        <taxon>Teleostei</taxon>
        <taxon>Neoteleostei</taxon>
        <taxon>Acanthomorphata</taxon>
        <taxon>Ovalentaria</taxon>
        <taxon>Atherinomorphae</taxon>
        <taxon>Cyprinodontiformes</taxon>
        <taxon>Nothobranchiidae</taxon>
        <taxon>Nothobranchius</taxon>
    </lineage>
</organism>
<protein>
    <submittedName>
        <fullName evidence="2">Suppression of tumorigenicity 14 (Colon carcinoma) a</fullName>
    </submittedName>
</protein>
<proteinExistence type="predicted"/>
<sequence length="54" mass="5929">TECSWQEWSAGVTAALAGTNQESTPESPNSEAGSKRRRRFNSLETGQTESRDIN</sequence>
<dbReference type="EMBL" id="HAEJ01011234">
    <property type="protein sequence ID" value="SBS51691.1"/>
    <property type="molecule type" value="Transcribed_RNA"/>
</dbReference>
<accession>A0A1A8UVS7</accession>
<gene>
    <name evidence="2" type="primary">ST14A</name>
</gene>
<feature type="region of interest" description="Disordered" evidence="1">
    <location>
        <begin position="15"/>
        <end position="54"/>
    </location>
</feature>
<reference evidence="2" key="2">
    <citation type="submission" date="2016-06" db="EMBL/GenBank/DDBJ databases">
        <title>The genome of a short-lived fish provides insights into sex chromosome evolution and the genetic control of aging.</title>
        <authorList>
            <person name="Reichwald K."/>
            <person name="Felder M."/>
            <person name="Petzold A."/>
            <person name="Koch P."/>
            <person name="Groth M."/>
            <person name="Platzer M."/>
        </authorList>
    </citation>
    <scope>NUCLEOTIDE SEQUENCE</scope>
    <source>
        <tissue evidence="2">Brain</tissue>
    </source>
</reference>
<reference evidence="2" key="1">
    <citation type="submission" date="2016-05" db="EMBL/GenBank/DDBJ databases">
        <authorList>
            <person name="Lavstsen T."/>
            <person name="Jespersen J.S."/>
        </authorList>
    </citation>
    <scope>NUCLEOTIDE SEQUENCE</scope>
    <source>
        <tissue evidence="2">Brain</tissue>
    </source>
</reference>
<evidence type="ECO:0000313" key="2">
    <source>
        <dbReference type="EMBL" id="SBS51691.1"/>
    </source>
</evidence>
<evidence type="ECO:0000256" key="1">
    <source>
        <dbReference type="SAM" id="MobiDB-lite"/>
    </source>
</evidence>
<feature type="compositionally biased region" description="Polar residues" evidence="1">
    <location>
        <begin position="18"/>
        <end position="32"/>
    </location>
</feature>
<feature type="non-terminal residue" evidence="2">
    <location>
        <position position="1"/>
    </location>
</feature>